<dbReference type="AlphaFoldDB" id="A0A6A9QI08"/>
<dbReference type="Pfam" id="PF04068">
    <property type="entry name" value="Fer4_RLI"/>
    <property type="match status" value="1"/>
</dbReference>
<dbReference type="EMBL" id="WGGD01000005">
    <property type="protein sequence ID" value="MUN28626.1"/>
    <property type="molecule type" value="Genomic_DNA"/>
</dbReference>
<keyword evidence="5 7" id="KW-0808">Transferase</keyword>
<feature type="binding site" evidence="7">
    <location>
        <position position="103"/>
    </location>
    <ligand>
        <name>S-adenosyl-L-methionine</name>
        <dbReference type="ChEBI" id="CHEBI:59789"/>
    </ligand>
</feature>
<dbReference type="InterPro" id="IPR022968">
    <property type="entry name" value="Tsr3-like"/>
</dbReference>
<feature type="coiled-coil region" evidence="8">
    <location>
        <begin position="138"/>
        <end position="165"/>
    </location>
</feature>
<evidence type="ECO:0000256" key="3">
    <source>
        <dbReference type="ARBA" id="ARBA00022517"/>
    </source>
</evidence>
<dbReference type="NCBIfam" id="NF002621">
    <property type="entry name" value="PRK02287.1"/>
    <property type="match status" value="1"/>
</dbReference>
<gene>
    <name evidence="11" type="ORF">GC250_04025</name>
</gene>
<name>A0A6A9QI08_SULME</name>
<keyword evidence="3 7" id="KW-0690">Ribosome biogenesis</keyword>
<dbReference type="PANTHER" id="PTHR20426:SF0">
    <property type="entry name" value="18S RRNA AMINOCARBOXYPROPYLTRANSFERASE"/>
    <property type="match status" value="1"/>
</dbReference>
<dbReference type="GO" id="GO:1904047">
    <property type="term" value="F:S-adenosyl-L-methionine binding"/>
    <property type="evidence" value="ECO:0007669"/>
    <property type="project" value="UniProtKB-UniRule"/>
</dbReference>
<comment type="caution">
    <text evidence="7">Lacks conserved residue(s) required for the propagation of feature annotation.</text>
</comment>
<keyword evidence="6 7" id="KW-0949">S-adenosyl-L-methionine</keyword>
<dbReference type="InterPro" id="IPR007177">
    <property type="entry name" value="Tsr3_C"/>
</dbReference>
<feature type="binding site" evidence="7">
    <location>
        <position position="17"/>
    </location>
    <ligand>
        <name>S-adenosyl-L-methionine</name>
        <dbReference type="ChEBI" id="CHEBI:59789"/>
    </ligand>
</feature>
<comment type="function">
    <text evidence="7">Aminocarboxypropyltransferase that catalyzes the aminocarboxypropyl transfer on pseudouridine corresponding to position 914 in M.jannaschii 16S rRNA. It constitutes the last step in biosynthesis of the hypermodified N1-methyl-N3-(3-amino-3-carboxypropyl) pseudouridine (m1acp3-Psi).</text>
</comment>
<evidence type="ECO:0000256" key="1">
    <source>
        <dbReference type="ARBA" id="ARBA00014114"/>
    </source>
</evidence>
<dbReference type="RefSeq" id="WP_054838804.1">
    <property type="nucleotide sequence ID" value="NZ_BBBY01000019.1"/>
</dbReference>
<keyword evidence="4 7" id="KW-0698">rRNA processing</keyword>
<keyword evidence="2 7" id="KW-0963">Cytoplasm</keyword>
<keyword evidence="12" id="KW-1185">Reference proteome</keyword>
<accession>A0A6A9QI08</accession>
<evidence type="ECO:0000256" key="4">
    <source>
        <dbReference type="ARBA" id="ARBA00022552"/>
    </source>
</evidence>
<evidence type="ECO:0000256" key="5">
    <source>
        <dbReference type="ARBA" id="ARBA00022679"/>
    </source>
</evidence>
<reference evidence="11 12" key="1">
    <citation type="submission" date="2019-10" db="EMBL/GenBank/DDBJ databases">
        <title>Sequencing and Assembly of Multiple Reported Metal-Biooxidizing Members of the Extremely Thermoacidophilic Archaeal Family Sulfolobaceae.</title>
        <authorList>
            <person name="Counts J.A."/>
            <person name="Kelly R.M."/>
        </authorList>
    </citation>
    <scope>NUCLEOTIDE SEQUENCE [LARGE SCALE GENOMIC DNA]</scope>
    <source>
        <strain evidence="11 12">DSM 6482</strain>
    </source>
</reference>
<dbReference type="GO" id="GO:0106388">
    <property type="term" value="F:rRNA small subunit aminocarboxypropyltransferase activity"/>
    <property type="evidence" value="ECO:0007669"/>
    <property type="project" value="UniProtKB-EC"/>
</dbReference>
<protein>
    <recommendedName>
        <fullName evidence="1 7">16S rRNA aminocarboxypropyltransferase</fullName>
        <ecNumber evidence="7">2.5.1.157</ecNumber>
    </recommendedName>
</protein>
<dbReference type="GO" id="GO:0005737">
    <property type="term" value="C:cytoplasm"/>
    <property type="evidence" value="ECO:0007669"/>
    <property type="project" value="UniProtKB-SubCell"/>
</dbReference>
<dbReference type="InterPro" id="IPR007209">
    <property type="entry name" value="RNaseL-inhib-like_metal-bd_dom"/>
</dbReference>
<dbReference type="Pfam" id="PF04034">
    <property type="entry name" value="Ribo_biogen_C"/>
    <property type="match status" value="1"/>
</dbReference>
<evidence type="ECO:0000256" key="2">
    <source>
        <dbReference type="ARBA" id="ARBA00022490"/>
    </source>
</evidence>
<organism evidence="11 12">
    <name type="scientific">Sulfuracidifex metallicus DSM 6482 = JCM 9184</name>
    <dbReference type="NCBI Taxonomy" id="523847"/>
    <lineage>
        <taxon>Archaea</taxon>
        <taxon>Thermoproteota</taxon>
        <taxon>Thermoprotei</taxon>
        <taxon>Sulfolobales</taxon>
        <taxon>Sulfolobaceae</taxon>
        <taxon>Sulfuracidifex</taxon>
    </lineage>
</organism>
<keyword evidence="8" id="KW-0175">Coiled coil</keyword>
<dbReference type="EC" id="2.5.1.157" evidence="7"/>
<comment type="subcellular location">
    <subcellularLocation>
        <location evidence="7">Cytoplasm</location>
    </subcellularLocation>
</comment>
<dbReference type="GO" id="GO:0000455">
    <property type="term" value="P:enzyme-directed rRNA pseudouridine synthesis"/>
    <property type="evidence" value="ECO:0007669"/>
    <property type="project" value="UniProtKB-UniRule"/>
</dbReference>
<evidence type="ECO:0000259" key="9">
    <source>
        <dbReference type="Pfam" id="PF04034"/>
    </source>
</evidence>
<evidence type="ECO:0000259" key="10">
    <source>
        <dbReference type="Pfam" id="PF04068"/>
    </source>
</evidence>
<evidence type="ECO:0000256" key="7">
    <source>
        <dbReference type="HAMAP-Rule" id="MF_01116"/>
    </source>
</evidence>
<feature type="domain" description="RNase L inhibitor RLI-like possible metal-binding" evidence="10">
    <location>
        <begin position="1"/>
        <end position="34"/>
    </location>
</feature>
<comment type="catalytic activity">
    <reaction evidence="7">
        <text>an N(1)-methylpseudouridine in rRNA + S-adenosyl-L-methionine = N(1)-methyl-N(3)-[(3S)-3-amino-3-carboxypropyl]pseudouridine in rRNA + S-methyl-5'-thioadenosine + H(+)</text>
        <dbReference type="Rhea" id="RHEA:63296"/>
        <dbReference type="Rhea" id="RHEA-COMP:11634"/>
        <dbReference type="Rhea" id="RHEA-COMP:16310"/>
        <dbReference type="ChEBI" id="CHEBI:15378"/>
        <dbReference type="ChEBI" id="CHEBI:17509"/>
        <dbReference type="ChEBI" id="CHEBI:59789"/>
        <dbReference type="ChEBI" id="CHEBI:74890"/>
        <dbReference type="ChEBI" id="CHEBI:146234"/>
        <dbReference type="EC" id="2.5.1.157"/>
    </reaction>
</comment>
<feature type="domain" description="16S/18S rRNA aminocarboxypropyltransferase Tsr3 C-terminal" evidence="9">
    <location>
        <begin position="36"/>
        <end position="159"/>
    </location>
</feature>
<dbReference type="PANTHER" id="PTHR20426">
    <property type="entry name" value="RIBOSOME BIOGENESIS PROTEIN TSR3 HOMOLOG"/>
    <property type="match status" value="1"/>
</dbReference>
<dbReference type="OrthoDB" id="7441at2157"/>
<evidence type="ECO:0000313" key="12">
    <source>
        <dbReference type="Proteomes" id="UP000470772"/>
    </source>
</evidence>
<comment type="similarity">
    <text evidence="7">Belongs to the TDD superfamily. TSR3 family.</text>
</comment>
<dbReference type="HAMAP" id="MF_01116">
    <property type="entry name" value="TSR3"/>
    <property type="match status" value="1"/>
</dbReference>
<proteinExistence type="inferred from homology"/>
<feature type="binding site" evidence="7">
    <location>
        <position position="84"/>
    </location>
    <ligand>
        <name>S-adenosyl-L-methionine</name>
        <dbReference type="ChEBI" id="CHEBI:59789"/>
    </ligand>
</feature>
<comment type="caution">
    <text evidence="11">The sequence shown here is derived from an EMBL/GenBank/DDBJ whole genome shotgun (WGS) entry which is preliminary data.</text>
</comment>
<evidence type="ECO:0000256" key="6">
    <source>
        <dbReference type="ARBA" id="ARBA00022691"/>
    </source>
</evidence>
<evidence type="ECO:0000313" key="11">
    <source>
        <dbReference type="EMBL" id="MUN28626.1"/>
    </source>
</evidence>
<feature type="binding site" evidence="7">
    <location>
        <position position="62"/>
    </location>
    <ligand>
        <name>S-adenosyl-L-methionine</name>
        <dbReference type="ChEBI" id="CHEBI:59789"/>
    </ligand>
</feature>
<evidence type="ECO:0000256" key="8">
    <source>
        <dbReference type="SAM" id="Coils"/>
    </source>
</evidence>
<dbReference type="Proteomes" id="UP000470772">
    <property type="component" value="Unassembled WGS sequence"/>
</dbReference>
<sequence>MKIYVIEFNQDDPTKNTARKMIRMKLAEPTKRPQGIVLNPLAERIISIDDKTSFEKEGLTVLDSSWNKSDESFFRKFLKNGRRLPFLVAGNPINYAKPFKLSSIEATAAALYILGNIVEANKLMSVFKWGKTFLDLNRELLDSYVNKKEEEIRQIENNIINSIKDG</sequence>